<organism evidence="1">
    <name type="scientific">Candidatus Kentrum sp. FM</name>
    <dbReference type="NCBI Taxonomy" id="2126340"/>
    <lineage>
        <taxon>Bacteria</taxon>
        <taxon>Pseudomonadati</taxon>
        <taxon>Pseudomonadota</taxon>
        <taxon>Gammaproteobacteria</taxon>
        <taxon>Candidatus Kentrum</taxon>
    </lineage>
</organism>
<dbReference type="EMBL" id="CAADFL010000073">
    <property type="protein sequence ID" value="VFK08523.1"/>
    <property type="molecule type" value="Genomic_DNA"/>
</dbReference>
<dbReference type="AlphaFoldDB" id="A0A450SCS2"/>
<gene>
    <name evidence="2" type="ORF">BECKFM1743B_GA0114221_100735</name>
    <name evidence="1" type="ORF">BECKFM1743C_GA0114222_100829</name>
</gene>
<dbReference type="InterPro" id="IPR007460">
    <property type="entry name" value="BrnT_toxin"/>
</dbReference>
<sequence>MNLDENPAQFGIFFSANRLNGVNFEWDERKNRANVHKHGLDFSDAWEVFDNPMLISFDNREDYGEDRLIGIGLLRARIVVVVYAERVEGIIRIISLRKALSYERKKYDRIIGNRLGAD</sequence>
<dbReference type="EMBL" id="CAADFA010000082">
    <property type="protein sequence ID" value="VFJ50261.1"/>
    <property type="molecule type" value="Genomic_DNA"/>
</dbReference>
<evidence type="ECO:0000313" key="2">
    <source>
        <dbReference type="EMBL" id="VFK08523.1"/>
    </source>
</evidence>
<reference evidence="1" key="1">
    <citation type="submission" date="2019-02" db="EMBL/GenBank/DDBJ databases">
        <authorList>
            <person name="Gruber-Vodicka R. H."/>
            <person name="Seah K. B. B."/>
        </authorList>
    </citation>
    <scope>NUCLEOTIDE SEQUENCE</scope>
    <source>
        <strain evidence="2">BECK_BZ164</strain>
        <strain evidence="1">BECK_BZ165</strain>
    </source>
</reference>
<proteinExistence type="predicted"/>
<name>A0A450SCS2_9GAMM</name>
<dbReference type="Gene3D" id="3.10.450.530">
    <property type="entry name" value="Ribonuclease toxin, BrnT, of type II toxin-antitoxin system"/>
    <property type="match status" value="1"/>
</dbReference>
<dbReference type="Pfam" id="PF04365">
    <property type="entry name" value="BrnT_toxin"/>
    <property type="match status" value="1"/>
</dbReference>
<dbReference type="InterPro" id="IPR038573">
    <property type="entry name" value="BrnT_sf"/>
</dbReference>
<evidence type="ECO:0000313" key="1">
    <source>
        <dbReference type="EMBL" id="VFJ50261.1"/>
    </source>
</evidence>
<protein>
    <submittedName>
        <fullName evidence="1">Uncharacterized protein</fullName>
    </submittedName>
</protein>
<accession>A0A450SCS2</accession>